<reference evidence="1" key="1">
    <citation type="submission" date="2023-07" db="EMBL/GenBank/DDBJ databases">
        <authorList>
            <person name="Stuckert A."/>
        </authorList>
    </citation>
    <scope>NUCLEOTIDE SEQUENCE</scope>
</reference>
<dbReference type="EMBL" id="CAUEEQ010058208">
    <property type="protein sequence ID" value="CAJ0963744.1"/>
    <property type="molecule type" value="Genomic_DNA"/>
</dbReference>
<dbReference type="PANTHER" id="PTHR14920:SF0">
    <property type="entry name" value="WD REPEAT DOMAIN 19"/>
    <property type="match status" value="1"/>
</dbReference>
<protein>
    <submittedName>
        <fullName evidence="1">Uncharacterized protein</fullName>
    </submittedName>
</protein>
<gene>
    <name evidence="1" type="ORF">RIMI_LOCUS18785283</name>
</gene>
<sequence length="231" mass="25652">MDSLFAIPDGVRRGLPASKATIARSIRTAILGAYRVKNRVPPPEIKAHSTRAVGASSAVRHRAFADSFAKRQPGLPSTCFRQTTADSSLGRRILQAAVCQQHTPMVPVSPNEGSEKQILRFFLRLGDYGSAIQFLVLSKCNNEAFQLAQQHNQMEIYADVIGSENTSNEDYQSIALYFEGEKKHYQAGKFFLLCGQHARALKHFLKCPTAEENAAIEMAIEKRLARPKMKC</sequence>
<comment type="caution">
    <text evidence="1">The sequence shown here is derived from an EMBL/GenBank/DDBJ whole genome shotgun (WGS) entry which is preliminary data.</text>
</comment>
<organism evidence="1 2">
    <name type="scientific">Ranitomeya imitator</name>
    <name type="common">mimic poison frog</name>
    <dbReference type="NCBI Taxonomy" id="111125"/>
    <lineage>
        <taxon>Eukaryota</taxon>
        <taxon>Metazoa</taxon>
        <taxon>Chordata</taxon>
        <taxon>Craniata</taxon>
        <taxon>Vertebrata</taxon>
        <taxon>Euteleostomi</taxon>
        <taxon>Amphibia</taxon>
        <taxon>Batrachia</taxon>
        <taxon>Anura</taxon>
        <taxon>Neobatrachia</taxon>
        <taxon>Hyloidea</taxon>
        <taxon>Dendrobatidae</taxon>
        <taxon>Dendrobatinae</taxon>
        <taxon>Ranitomeya</taxon>
    </lineage>
</organism>
<dbReference type="Proteomes" id="UP001176940">
    <property type="component" value="Unassembled WGS sequence"/>
</dbReference>
<name>A0ABN9MCE3_9NEOB</name>
<evidence type="ECO:0000313" key="2">
    <source>
        <dbReference type="Proteomes" id="UP001176940"/>
    </source>
</evidence>
<accession>A0ABN9MCE3</accession>
<proteinExistence type="predicted"/>
<evidence type="ECO:0000313" key="1">
    <source>
        <dbReference type="EMBL" id="CAJ0963744.1"/>
    </source>
</evidence>
<dbReference type="PANTHER" id="PTHR14920">
    <property type="entry name" value="OSMOTIC AVOIDANCE ABNORMAL PROTEIN 1/WD REPEAT MEMBRANE PROTEIN"/>
    <property type="match status" value="1"/>
</dbReference>
<dbReference type="InterPro" id="IPR040379">
    <property type="entry name" value="WDR19/dyf-2"/>
</dbReference>
<keyword evidence="2" id="KW-1185">Reference proteome</keyword>